<reference evidence="1 2" key="1">
    <citation type="submission" date="2016-10" db="EMBL/GenBank/DDBJ databases">
        <authorList>
            <person name="de Groot N.N."/>
        </authorList>
    </citation>
    <scope>NUCLEOTIDE SEQUENCE [LARGE SCALE GENOMIC DNA]</scope>
    <source>
        <strain evidence="1 2">DSM 27078</strain>
    </source>
</reference>
<protein>
    <recommendedName>
        <fullName evidence="3">HNH endonuclease</fullName>
    </recommendedName>
</protein>
<sequence length="206" mass="24288">MNVNNHCPKCTSELVIEKGKFNVYAFCPNCFEQQSIPKDNQNCCYSPEILPVRINMRGGGFQIRQQCNNCGHSFGLALKKSDFDLNKIKLRDEHKAEQFHKMAAIEYAEFKVKFDTFKNENYTFENQFPGYNEYLKSETWQFKRKSVLKRDNFICQSCLANKATQIHHLTYKHVFNEPLFDLISVCFRCHEIITKMDRKIESDKII</sequence>
<dbReference type="OrthoDB" id="1250255at2"/>
<dbReference type="RefSeq" id="WP_143065647.1">
    <property type="nucleotide sequence ID" value="NZ_FOEI01000006.1"/>
</dbReference>
<proteinExistence type="predicted"/>
<name>A0A1H9D6E2_9FLAO</name>
<accession>A0A1H9D6E2</accession>
<dbReference type="EMBL" id="FOEI01000006">
    <property type="protein sequence ID" value="SEQ08941.1"/>
    <property type="molecule type" value="Genomic_DNA"/>
</dbReference>
<evidence type="ECO:0000313" key="2">
    <source>
        <dbReference type="Proteomes" id="UP000198648"/>
    </source>
</evidence>
<organism evidence="1 2">
    <name type="scientific">Flavobacterium urocaniciphilum</name>
    <dbReference type="NCBI Taxonomy" id="1299341"/>
    <lineage>
        <taxon>Bacteria</taxon>
        <taxon>Pseudomonadati</taxon>
        <taxon>Bacteroidota</taxon>
        <taxon>Flavobacteriia</taxon>
        <taxon>Flavobacteriales</taxon>
        <taxon>Flavobacteriaceae</taxon>
        <taxon>Flavobacterium</taxon>
    </lineage>
</organism>
<evidence type="ECO:0008006" key="3">
    <source>
        <dbReference type="Google" id="ProtNLM"/>
    </source>
</evidence>
<dbReference type="Proteomes" id="UP000198648">
    <property type="component" value="Unassembled WGS sequence"/>
</dbReference>
<keyword evidence="2" id="KW-1185">Reference proteome</keyword>
<gene>
    <name evidence="1" type="ORF">SAMN05444005_10655</name>
</gene>
<evidence type="ECO:0000313" key="1">
    <source>
        <dbReference type="EMBL" id="SEQ08941.1"/>
    </source>
</evidence>
<dbReference type="AlphaFoldDB" id="A0A1H9D6E2"/>
<dbReference type="STRING" id="1299341.SAMN05444005_10655"/>